<keyword evidence="1" id="KW-0812">Transmembrane</keyword>
<comment type="caution">
    <text evidence="2">The sequence shown here is derived from an EMBL/GenBank/DDBJ whole genome shotgun (WGS) entry which is preliminary data.</text>
</comment>
<evidence type="ECO:0000256" key="1">
    <source>
        <dbReference type="SAM" id="Phobius"/>
    </source>
</evidence>
<dbReference type="Proteomes" id="UP001203338">
    <property type="component" value="Unassembled WGS sequence"/>
</dbReference>
<accession>A0ABT0PIC4</accession>
<proteinExistence type="predicted"/>
<organism evidence="2 3">
    <name type="scientific">Parendozoicomonas callyspongiae</name>
    <dbReference type="NCBI Taxonomy" id="2942213"/>
    <lineage>
        <taxon>Bacteria</taxon>
        <taxon>Pseudomonadati</taxon>
        <taxon>Pseudomonadota</taxon>
        <taxon>Gammaproteobacteria</taxon>
        <taxon>Oceanospirillales</taxon>
        <taxon>Endozoicomonadaceae</taxon>
        <taxon>Parendozoicomonas</taxon>
    </lineage>
</organism>
<feature type="transmembrane region" description="Helical" evidence="1">
    <location>
        <begin position="28"/>
        <end position="45"/>
    </location>
</feature>
<gene>
    <name evidence="2" type="ORF">M3P05_13855</name>
</gene>
<evidence type="ECO:0000313" key="2">
    <source>
        <dbReference type="EMBL" id="MCL6271011.1"/>
    </source>
</evidence>
<dbReference type="InterPro" id="IPR008620">
    <property type="entry name" value="FixH"/>
</dbReference>
<dbReference type="EMBL" id="JAMFLX010000019">
    <property type="protein sequence ID" value="MCL6271011.1"/>
    <property type="molecule type" value="Genomic_DNA"/>
</dbReference>
<keyword evidence="3" id="KW-1185">Reference proteome</keyword>
<sequence>MTRSSNQTASHHSMNDDDRFTHWYQEPWAWYIVGVLVVTFCWGAIQVTTAIKHADEVVVDDYYKVGKAINQDLTRDKTARELDISAEIAFKSDSGKVYANLQGAVKDWPQQLRLKLLPAAPAAEKQTVALIQSPAIAEQYTGQPAALPTGRYFVQLETLDVMVPEEGYQGGWRLNREVNFAPDEAVEIRAYE</sequence>
<keyword evidence="1" id="KW-1133">Transmembrane helix</keyword>
<evidence type="ECO:0000313" key="3">
    <source>
        <dbReference type="Proteomes" id="UP001203338"/>
    </source>
</evidence>
<name>A0ABT0PIC4_9GAMM</name>
<keyword evidence="1" id="KW-0472">Membrane</keyword>
<reference evidence="2 3" key="1">
    <citation type="submission" date="2022-05" db="EMBL/GenBank/DDBJ databases">
        <authorList>
            <person name="Park J.-S."/>
        </authorList>
    </citation>
    <scope>NUCLEOTIDE SEQUENCE [LARGE SCALE GENOMIC DNA]</scope>
    <source>
        <strain evidence="2 3">2012CJ34-2</strain>
    </source>
</reference>
<dbReference type="Pfam" id="PF05751">
    <property type="entry name" value="FixH"/>
    <property type="match status" value="1"/>
</dbReference>
<dbReference type="RefSeq" id="WP_249700337.1">
    <property type="nucleotide sequence ID" value="NZ_JAMFLX010000019.1"/>
</dbReference>
<protein>
    <submittedName>
        <fullName evidence="2">FixH family protein</fullName>
    </submittedName>
</protein>